<dbReference type="PROSITE" id="PS51257">
    <property type="entry name" value="PROKAR_LIPOPROTEIN"/>
    <property type="match status" value="1"/>
</dbReference>
<dbReference type="AlphaFoldDB" id="A0A517SXL6"/>
<protein>
    <recommendedName>
        <fullName evidence="3">DUF4350 domain-containing protein</fullName>
    </recommendedName>
</protein>
<keyword evidence="2" id="KW-1133">Transmembrane helix</keyword>
<evidence type="ECO:0000313" key="4">
    <source>
        <dbReference type="EMBL" id="QDT60783.1"/>
    </source>
</evidence>
<feature type="region of interest" description="Disordered" evidence="1">
    <location>
        <begin position="170"/>
        <end position="207"/>
    </location>
</feature>
<feature type="transmembrane region" description="Helical" evidence="2">
    <location>
        <begin position="360"/>
        <end position="384"/>
    </location>
</feature>
<accession>A0A517SXL6</accession>
<evidence type="ECO:0000313" key="5">
    <source>
        <dbReference type="Proteomes" id="UP000315003"/>
    </source>
</evidence>
<dbReference type="RefSeq" id="WP_145273980.1">
    <property type="nucleotide sequence ID" value="NZ_CP036272.1"/>
</dbReference>
<feature type="domain" description="DUF4350" evidence="3">
    <location>
        <begin position="40"/>
        <end position="307"/>
    </location>
</feature>
<keyword evidence="2" id="KW-0472">Membrane</keyword>
<name>A0A517SXL6_9BACT</name>
<dbReference type="EMBL" id="CP036272">
    <property type="protein sequence ID" value="QDT60783.1"/>
    <property type="molecule type" value="Genomic_DNA"/>
</dbReference>
<reference evidence="4 5" key="1">
    <citation type="submission" date="2019-02" db="EMBL/GenBank/DDBJ databases">
        <title>Deep-cultivation of Planctomycetes and their phenomic and genomic characterization uncovers novel biology.</title>
        <authorList>
            <person name="Wiegand S."/>
            <person name="Jogler M."/>
            <person name="Boedeker C."/>
            <person name="Pinto D."/>
            <person name="Vollmers J."/>
            <person name="Rivas-Marin E."/>
            <person name="Kohn T."/>
            <person name="Peeters S.H."/>
            <person name="Heuer A."/>
            <person name="Rast P."/>
            <person name="Oberbeckmann S."/>
            <person name="Bunk B."/>
            <person name="Jeske O."/>
            <person name="Meyerdierks A."/>
            <person name="Storesund J.E."/>
            <person name="Kallscheuer N."/>
            <person name="Luecker S."/>
            <person name="Lage O.M."/>
            <person name="Pohl T."/>
            <person name="Merkel B.J."/>
            <person name="Hornburger P."/>
            <person name="Mueller R.-W."/>
            <person name="Bruemmer F."/>
            <person name="Labrenz M."/>
            <person name="Spormann A.M."/>
            <person name="Op den Camp H."/>
            <person name="Overmann J."/>
            <person name="Amann R."/>
            <person name="Jetten M.S.M."/>
            <person name="Mascher T."/>
            <person name="Medema M.H."/>
            <person name="Devos D.P."/>
            <person name="Kaster A.-K."/>
            <person name="Ovreas L."/>
            <person name="Rohde M."/>
            <person name="Galperin M.Y."/>
            <person name="Jogler C."/>
        </authorList>
    </citation>
    <scope>NUCLEOTIDE SEQUENCE [LARGE SCALE GENOMIC DNA]</scope>
    <source>
        <strain evidence="4 5">SV_7m_r</strain>
    </source>
</reference>
<proteinExistence type="predicted"/>
<evidence type="ECO:0000256" key="1">
    <source>
        <dbReference type="SAM" id="MobiDB-lite"/>
    </source>
</evidence>
<keyword evidence="2" id="KW-0812">Transmembrane</keyword>
<evidence type="ECO:0000256" key="2">
    <source>
        <dbReference type="SAM" id="Phobius"/>
    </source>
</evidence>
<sequence length="478" mass="52279">MKVSTVYRFLLCGLFGLMVGCGSQLTTDYGKSKGYFARSSLNGFTAFRQSWEDAGYQSTDLTRMSDRMRNVSVIVWTPPQMNPLTWENVTWLNNWMRQGRRTLVYVVPDSGSEAAFYAQAYPLTEPSQRLNYRRRYAEVLVREHAYQVRRSAYSPGNWFTVRPQLSYSPMVSLRNGQGDNAQPTSVDAKGGSDGQAPSLASGDLQRRSSEWVVETLDKNAMINRSGSFNGPTGPSASDYVEWYEASDVSADSELTPLVTTEDGDTLVAKVVSDQWPDSQVLVVANGSALTNFGLTDPNNQSLAQSLIDDAVAMGAGNQPTQAELANGSLVAFTDAAGGILVSEPMAEIPRATGAEMLAKYPLSVVTIHGAVLGLVICLMLMPVLGRPKKVPHEQLTDFADHIEAVAVLMQKRGGEQFARQRIGDYMTRIRGETHGPWVAGSEGAATTVRKVTVNTLSLDKRRSQTNTQPPEGQPTERQ</sequence>
<organism evidence="4 5">
    <name type="scientific">Stieleria bergensis</name>
    <dbReference type="NCBI Taxonomy" id="2528025"/>
    <lineage>
        <taxon>Bacteria</taxon>
        <taxon>Pseudomonadati</taxon>
        <taxon>Planctomycetota</taxon>
        <taxon>Planctomycetia</taxon>
        <taxon>Pirellulales</taxon>
        <taxon>Pirellulaceae</taxon>
        <taxon>Stieleria</taxon>
    </lineage>
</organism>
<feature type="compositionally biased region" description="Polar residues" evidence="1">
    <location>
        <begin position="170"/>
        <end position="185"/>
    </location>
</feature>
<dbReference type="OrthoDB" id="258729at2"/>
<dbReference type="Pfam" id="PF14258">
    <property type="entry name" value="DUF4350"/>
    <property type="match status" value="1"/>
</dbReference>
<evidence type="ECO:0000259" key="3">
    <source>
        <dbReference type="Pfam" id="PF14258"/>
    </source>
</evidence>
<feature type="region of interest" description="Disordered" evidence="1">
    <location>
        <begin position="457"/>
        <end position="478"/>
    </location>
</feature>
<keyword evidence="5" id="KW-1185">Reference proteome</keyword>
<gene>
    <name evidence="4" type="ORF">SV7mr_33100</name>
</gene>
<dbReference type="InterPro" id="IPR025646">
    <property type="entry name" value="DUF4350"/>
</dbReference>
<dbReference type="Proteomes" id="UP000315003">
    <property type="component" value="Chromosome"/>
</dbReference>